<feature type="compositionally biased region" description="Pro residues" evidence="6">
    <location>
        <begin position="1"/>
        <end position="10"/>
    </location>
</feature>
<sequence length="515" mass="57775">MKVPVSPNPKPVSCNNNTNALPYQKFYPEPTSVLDLRRSPSPVSGKPVSATDPSLEWDEHVLQNFDWDSIMKELDFHEDSAPTLKSFPQVNSYESIIHNQNLQEFTAPAQTDPTQFLHSDFNGTCFNIPTQSLGSLDSSHNIGNWNVGFDLIQELIRAADCVDSNEIQLAHVILDRLNHRLQSPIGKPLQRAAFFFKEALQSLLTGSPRPPTRLASWSEVVQTIRVYKAFSGISPIPMFIHFTANQALLENLDGSPPFLHVIDFDIGLGCQYASFMRELVEKADSCKLSSAVLRITAVVTEDYAIETQLIKQCLSQYALELKIRFQIEFVLLRTFEMLSFKSIKFMEREKTAILLSPTFFRRLGSSSSITAFVTDLRRVSPGVVVVVDSEGWAESGSASFRRNFVNGLEFFSMIFESLDAAAAGGDLARKIEMFLLKPRIFSSVESCGRRVATPWKELFCGAGMRPMAFSQFADFQAECLLGKVQVRGFDVAKRQAELVLCWHERPLIATSAWKC</sequence>
<keyword evidence="4" id="KW-0539">Nucleus</keyword>
<evidence type="ECO:0000256" key="1">
    <source>
        <dbReference type="ARBA" id="ARBA00004123"/>
    </source>
</evidence>
<feature type="region of interest" description="Leucine repeat II (LRII)" evidence="5">
    <location>
        <begin position="309"/>
        <end position="341"/>
    </location>
</feature>
<evidence type="ECO:0000313" key="7">
    <source>
        <dbReference type="EMBL" id="KAJ9170837.1"/>
    </source>
</evidence>
<evidence type="ECO:0000256" key="3">
    <source>
        <dbReference type="ARBA" id="ARBA00023163"/>
    </source>
</evidence>
<dbReference type="EMBL" id="JARPOI010000010">
    <property type="protein sequence ID" value="KAJ9170837.1"/>
    <property type="molecule type" value="Genomic_DNA"/>
</dbReference>
<gene>
    <name evidence="7" type="ORF">P3X46_018907</name>
</gene>
<evidence type="ECO:0000256" key="5">
    <source>
        <dbReference type="PROSITE-ProRule" id="PRU01191"/>
    </source>
</evidence>
<keyword evidence="8" id="KW-1185">Reference proteome</keyword>
<dbReference type="InterPro" id="IPR005202">
    <property type="entry name" value="TF_GRAS"/>
</dbReference>
<proteinExistence type="inferred from homology"/>
<keyword evidence="3" id="KW-0804">Transcription</keyword>
<evidence type="ECO:0000256" key="4">
    <source>
        <dbReference type="ARBA" id="ARBA00023242"/>
    </source>
</evidence>
<feature type="short sequence motif" description="VHIID" evidence="5">
    <location>
        <begin position="259"/>
        <end position="263"/>
    </location>
</feature>
<dbReference type="Pfam" id="PF03514">
    <property type="entry name" value="GRAS"/>
    <property type="match status" value="1"/>
</dbReference>
<dbReference type="PROSITE" id="PS50985">
    <property type="entry name" value="GRAS"/>
    <property type="match status" value="1"/>
</dbReference>
<reference evidence="7 8" key="1">
    <citation type="journal article" date="2023" name="Plant Biotechnol. J.">
        <title>Chromosome-level wild Hevea brasiliensis genome provides new tools for genomic-assisted breeding and valuable loci to elevate rubber yield.</title>
        <authorList>
            <person name="Cheng H."/>
            <person name="Song X."/>
            <person name="Hu Y."/>
            <person name="Wu T."/>
            <person name="Yang Q."/>
            <person name="An Z."/>
            <person name="Feng S."/>
            <person name="Deng Z."/>
            <person name="Wu W."/>
            <person name="Zeng X."/>
            <person name="Tu M."/>
            <person name="Wang X."/>
            <person name="Huang H."/>
        </authorList>
    </citation>
    <scope>NUCLEOTIDE SEQUENCE [LARGE SCALE GENOMIC DNA]</scope>
    <source>
        <strain evidence="7">MT/VB/25A 57/8</strain>
    </source>
</reference>
<dbReference type="PANTHER" id="PTHR31636">
    <property type="entry name" value="OSJNBA0084A10.13 PROTEIN-RELATED"/>
    <property type="match status" value="1"/>
</dbReference>
<feature type="region of interest" description="SAW" evidence="5">
    <location>
        <begin position="445"/>
        <end position="514"/>
    </location>
</feature>
<accession>A0ABQ9LS58</accession>
<organism evidence="7 8">
    <name type="scientific">Hevea brasiliensis</name>
    <name type="common">Para rubber tree</name>
    <name type="synonym">Siphonia brasiliensis</name>
    <dbReference type="NCBI Taxonomy" id="3981"/>
    <lineage>
        <taxon>Eukaryota</taxon>
        <taxon>Viridiplantae</taxon>
        <taxon>Streptophyta</taxon>
        <taxon>Embryophyta</taxon>
        <taxon>Tracheophyta</taxon>
        <taxon>Spermatophyta</taxon>
        <taxon>Magnoliopsida</taxon>
        <taxon>eudicotyledons</taxon>
        <taxon>Gunneridae</taxon>
        <taxon>Pentapetalae</taxon>
        <taxon>rosids</taxon>
        <taxon>fabids</taxon>
        <taxon>Malpighiales</taxon>
        <taxon>Euphorbiaceae</taxon>
        <taxon>Crotonoideae</taxon>
        <taxon>Micrandreae</taxon>
        <taxon>Hevea</taxon>
    </lineage>
</organism>
<comment type="caution">
    <text evidence="5">Lacks conserved residue(s) required for the propagation of feature annotation.</text>
</comment>
<protein>
    <recommendedName>
        <fullName evidence="9">Scarecrow-like protein 15</fullName>
    </recommendedName>
</protein>
<evidence type="ECO:0000313" key="8">
    <source>
        <dbReference type="Proteomes" id="UP001174677"/>
    </source>
</evidence>
<feature type="region of interest" description="PFYRE" evidence="5">
    <location>
        <begin position="351"/>
        <end position="442"/>
    </location>
</feature>
<evidence type="ECO:0000256" key="2">
    <source>
        <dbReference type="ARBA" id="ARBA00023015"/>
    </source>
</evidence>
<evidence type="ECO:0000256" key="6">
    <source>
        <dbReference type="SAM" id="MobiDB-lite"/>
    </source>
</evidence>
<name>A0ABQ9LS58_HEVBR</name>
<comment type="similarity">
    <text evidence="5">Belongs to the GRAS family.</text>
</comment>
<evidence type="ECO:0008006" key="9">
    <source>
        <dbReference type="Google" id="ProtNLM"/>
    </source>
</evidence>
<feature type="region of interest" description="Disordered" evidence="6">
    <location>
        <begin position="1"/>
        <end position="20"/>
    </location>
</feature>
<comment type="subcellular location">
    <subcellularLocation>
        <location evidence="1">Nucleus</location>
    </subcellularLocation>
</comment>
<comment type="caution">
    <text evidence="7">The sequence shown here is derived from an EMBL/GenBank/DDBJ whole genome shotgun (WGS) entry which is preliminary data.</text>
</comment>
<dbReference type="Proteomes" id="UP001174677">
    <property type="component" value="Chromosome 10"/>
</dbReference>
<keyword evidence="2" id="KW-0805">Transcription regulation</keyword>